<gene>
    <name evidence="2" type="ORF">OZSIB_2756</name>
</gene>
<dbReference type="Pfam" id="PF03968">
    <property type="entry name" value="LptD_N"/>
    <property type="match status" value="1"/>
</dbReference>
<reference evidence="2 3" key="1">
    <citation type="submission" date="2018-05" db="EMBL/GenBank/DDBJ databases">
        <title>A metagenomic window into the 2 km-deep terrestrial subsurface aquifer revealed taxonomically and functionally diverse microbial community comprising novel uncultured bacterial lineages.</title>
        <authorList>
            <person name="Kadnikov V.V."/>
            <person name="Mardanov A.V."/>
            <person name="Beletsky A.V."/>
            <person name="Banks D."/>
            <person name="Pimenov N.V."/>
            <person name="Frank Y.A."/>
            <person name="Karnachuk O.V."/>
            <person name="Ravin N.V."/>
        </authorList>
    </citation>
    <scope>NUCLEOTIDE SEQUENCE [LARGE SCALE GENOMIC DNA]</scope>
    <source>
        <strain evidence="2">BY5</strain>
    </source>
</reference>
<dbReference type="InterPro" id="IPR005653">
    <property type="entry name" value="OstA-like_N"/>
</dbReference>
<dbReference type="EMBL" id="QOQW01000004">
    <property type="protein sequence ID" value="RCK80868.1"/>
    <property type="molecule type" value="Genomic_DNA"/>
</dbReference>
<proteinExistence type="predicted"/>
<organism evidence="2 3">
    <name type="scientific">Candidatus Ozemobacter sibiricus</name>
    <dbReference type="NCBI Taxonomy" id="2268124"/>
    <lineage>
        <taxon>Bacteria</taxon>
        <taxon>Candidatus Ozemobacteria</taxon>
        <taxon>Candidatus Ozemobacterales</taxon>
        <taxon>Candidatus Ozemobacteraceae</taxon>
        <taxon>Candidatus Ozemobacter</taxon>
    </lineage>
</organism>
<evidence type="ECO:0000313" key="2">
    <source>
        <dbReference type="EMBL" id="RCK80868.1"/>
    </source>
</evidence>
<dbReference type="AlphaFoldDB" id="A0A367ZRX5"/>
<feature type="domain" description="Organic solvent tolerance-like N-terminal" evidence="1">
    <location>
        <begin position="31"/>
        <end position="210"/>
    </location>
</feature>
<protein>
    <recommendedName>
        <fullName evidence="1">Organic solvent tolerance-like N-terminal domain-containing protein</fullName>
    </recommendedName>
</protein>
<name>A0A367ZRX5_9BACT</name>
<accession>A0A367ZRX5</accession>
<evidence type="ECO:0000313" key="3">
    <source>
        <dbReference type="Proteomes" id="UP000252355"/>
    </source>
</evidence>
<dbReference type="Proteomes" id="UP000252355">
    <property type="component" value="Unassembled WGS sequence"/>
</dbReference>
<evidence type="ECO:0000259" key="1">
    <source>
        <dbReference type="Pfam" id="PF03968"/>
    </source>
</evidence>
<sequence>MAFPPGASLPAELFLIPTEQPETIITAERLEVASGVATLIGRVKAVREGDLLTAGKVILGQNPDWMLATLTPRLFRKESIASQQLTRETTLDATNIRWDSASGEIDASDSVVLKVEERTWDLGTYTCIIISADRLRGFRGQNTLTFDGNVKINDQKRFGQGRHLDYYKASSTVVLSGDARVETEEWSEKNKRMEKRIIDGQRIEYRTDTKAMQSE</sequence>
<dbReference type="Gene3D" id="2.60.450.10">
    <property type="entry name" value="Lipopolysaccharide (LPS) transport protein A like domain"/>
    <property type="match status" value="1"/>
</dbReference>
<comment type="caution">
    <text evidence="2">The sequence shown here is derived from an EMBL/GenBank/DDBJ whole genome shotgun (WGS) entry which is preliminary data.</text>
</comment>